<evidence type="ECO:0000313" key="2">
    <source>
        <dbReference type="Proteomes" id="UP000023152"/>
    </source>
</evidence>
<keyword evidence="2" id="KW-1185">Reference proteome</keyword>
<accession>X6NKZ1</accession>
<comment type="caution">
    <text evidence="1">The sequence shown here is derived from an EMBL/GenBank/DDBJ whole genome shotgun (WGS) entry which is preliminary data.</text>
</comment>
<proteinExistence type="predicted"/>
<name>X6NKZ1_RETFI</name>
<sequence>GPIKKISYMKTGIPIIDIFERNMVRRFDIAFDDDNSWILQNKRLAQDILAQIAHSCHNTFYEIRIITSTLYANGVSMETFPYKCKSKHILKQIVKRSGICSFGDHIECLSNLKYTFERSNSRTITDDIDTTLVLYFKTMSDAKDAQIQLEQRLKHDDMADQLPKEFHHCIIKLDDYASEDLPTMVSLRKKHG</sequence>
<dbReference type="AlphaFoldDB" id="X6NKZ1"/>
<organism evidence="1 2">
    <name type="scientific">Reticulomyxa filosa</name>
    <dbReference type="NCBI Taxonomy" id="46433"/>
    <lineage>
        <taxon>Eukaryota</taxon>
        <taxon>Sar</taxon>
        <taxon>Rhizaria</taxon>
        <taxon>Retaria</taxon>
        <taxon>Foraminifera</taxon>
        <taxon>Monothalamids</taxon>
        <taxon>Reticulomyxidae</taxon>
        <taxon>Reticulomyxa</taxon>
    </lineage>
</organism>
<gene>
    <name evidence="1" type="ORF">RFI_11088</name>
</gene>
<protein>
    <submittedName>
        <fullName evidence="1">Uncharacterized protein</fullName>
    </submittedName>
</protein>
<reference evidence="1 2" key="1">
    <citation type="journal article" date="2013" name="Curr. Biol.">
        <title>The Genome of the Foraminiferan Reticulomyxa filosa.</title>
        <authorList>
            <person name="Glockner G."/>
            <person name="Hulsmann N."/>
            <person name="Schleicher M."/>
            <person name="Noegel A.A."/>
            <person name="Eichinger L."/>
            <person name="Gallinger C."/>
            <person name="Pawlowski J."/>
            <person name="Sierra R."/>
            <person name="Euteneuer U."/>
            <person name="Pillet L."/>
            <person name="Moustafa A."/>
            <person name="Platzer M."/>
            <person name="Groth M."/>
            <person name="Szafranski K."/>
            <person name="Schliwa M."/>
        </authorList>
    </citation>
    <scope>NUCLEOTIDE SEQUENCE [LARGE SCALE GENOMIC DNA]</scope>
</reference>
<dbReference type="EMBL" id="ASPP01008120">
    <property type="protein sequence ID" value="ETO26052.1"/>
    <property type="molecule type" value="Genomic_DNA"/>
</dbReference>
<dbReference type="Proteomes" id="UP000023152">
    <property type="component" value="Unassembled WGS sequence"/>
</dbReference>
<feature type="non-terminal residue" evidence="1">
    <location>
        <position position="1"/>
    </location>
</feature>
<evidence type="ECO:0000313" key="1">
    <source>
        <dbReference type="EMBL" id="ETO26052.1"/>
    </source>
</evidence>